<name>A0ABD1S372_9LAMI</name>
<dbReference type="EMBL" id="JBFOLJ010000011">
    <property type="protein sequence ID" value="KAL2495184.1"/>
    <property type="molecule type" value="Genomic_DNA"/>
</dbReference>
<proteinExistence type="predicted"/>
<evidence type="ECO:0000313" key="3">
    <source>
        <dbReference type="Proteomes" id="UP001604277"/>
    </source>
</evidence>
<sequence length="187" mass="20443">MKKLKILLLLDVTPLSLGLNCRRCNDSFDSKKHHNSDQERAKIYHRNYLSLQSFFSGLATSGALTSGLRMITKAAFYKSNHGLRKGLPIVKYYCIKAASKGSKTVSADLAAAGIYTEETANLPIVKYYCIKAASKGSKTVSADLAAAGIHTEETTNLPIVKYYCIKAALKGSKTIYADLAAPKKQRM</sequence>
<protein>
    <submittedName>
        <fullName evidence="2">Uncharacterized protein</fullName>
    </submittedName>
</protein>
<keyword evidence="1" id="KW-0732">Signal</keyword>
<evidence type="ECO:0000313" key="2">
    <source>
        <dbReference type="EMBL" id="KAL2495184.1"/>
    </source>
</evidence>
<organism evidence="2 3">
    <name type="scientific">Forsythia ovata</name>
    <dbReference type="NCBI Taxonomy" id="205694"/>
    <lineage>
        <taxon>Eukaryota</taxon>
        <taxon>Viridiplantae</taxon>
        <taxon>Streptophyta</taxon>
        <taxon>Embryophyta</taxon>
        <taxon>Tracheophyta</taxon>
        <taxon>Spermatophyta</taxon>
        <taxon>Magnoliopsida</taxon>
        <taxon>eudicotyledons</taxon>
        <taxon>Gunneridae</taxon>
        <taxon>Pentapetalae</taxon>
        <taxon>asterids</taxon>
        <taxon>lamiids</taxon>
        <taxon>Lamiales</taxon>
        <taxon>Oleaceae</taxon>
        <taxon>Forsythieae</taxon>
        <taxon>Forsythia</taxon>
    </lineage>
</organism>
<feature type="chain" id="PRO_5044876989" evidence="1">
    <location>
        <begin position="19"/>
        <end position="187"/>
    </location>
</feature>
<feature type="signal peptide" evidence="1">
    <location>
        <begin position="1"/>
        <end position="18"/>
    </location>
</feature>
<accession>A0ABD1S372</accession>
<reference evidence="3" key="1">
    <citation type="submission" date="2024-07" db="EMBL/GenBank/DDBJ databases">
        <title>Two chromosome-level genome assemblies of Korean endemic species Abeliophyllum distichum and Forsythia ovata (Oleaceae).</title>
        <authorList>
            <person name="Jang H."/>
        </authorList>
    </citation>
    <scope>NUCLEOTIDE SEQUENCE [LARGE SCALE GENOMIC DNA]</scope>
</reference>
<evidence type="ECO:0000256" key="1">
    <source>
        <dbReference type="SAM" id="SignalP"/>
    </source>
</evidence>
<keyword evidence="3" id="KW-1185">Reference proteome</keyword>
<dbReference type="AlphaFoldDB" id="A0ABD1S372"/>
<dbReference type="Proteomes" id="UP001604277">
    <property type="component" value="Unassembled WGS sequence"/>
</dbReference>
<comment type="caution">
    <text evidence="2">The sequence shown here is derived from an EMBL/GenBank/DDBJ whole genome shotgun (WGS) entry which is preliminary data.</text>
</comment>
<gene>
    <name evidence="2" type="ORF">Fot_38941</name>
</gene>